<accession>A0ABP0EXB4</accession>
<evidence type="ECO:0000313" key="3">
    <source>
        <dbReference type="Proteomes" id="UP001642483"/>
    </source>
</evidence>
<name>A0ABP0EXB4_CLALP</name>
<proteinExistence type="predicted"/>
<keyword evidence="3" id="KW-1185">Reference proteome</keyword>
<comment type="caution">
    <text evidence="2">The sequence shown here is derived from an EMBL/GenBank/DDBJ whole genome shotgun (WGS) entry which is preliminary data.</text>
</comment>
<evidence type="ECO:0000313" key="2">
    <source>
        <dbReference type="EMBL" id="CAK8672113.1"/>
    </source>
</evidence>
<gene>
    <name evidence="2" type="ORF">CVLEPA_LOCUS1105</name>
</gene>
<dbReference type="EMBL" id="CAWYQH010000001">
    <property type="protein sequence ID" value="CAK8672113.1"/>
    <property type="molecule type" value="Genomic_DNA"/>
</dbReference>
<keyword evidence="1" id="KW-0732">Signal</keyword>
<dbReference type="Proteomes" id="UP001642483">
    <property type="component" value="Unassembled WGS sequence"/>
</dbReference>
<protein>
    <submittedName>
        <fullName evidence="2">Uncharacterized protein</fullName>
    </submittedName>
</protein>
<feature type="chain" id="PRO_5046924516" evidence="1">
    <location>
        <begin position="18"/>
        <end position="102"/>
    </location>
</feature>
<reference evidence="2 3" key="1">
    <citation type="submission" date="2024-02" db="EMBL/GenBank/DDBJ databases">
        <authorList>
            <person name="Daric V."/>
            <person name="Darras S."/>
        </authorList>
    </citation>
    <scope>NUCLEOTIDE SEQUENCE [LARGE SCALE GENOMIC DNA]</scope>
</reference>
<sequence>MKFCVLILLACIAGCYSFPCSYTPQVVPHTTIDCQQVFDEIKKCINIPAVKCVTAQPVHFASCITPVQHTPVQLASCVTPVKVSNCFYHHVYSTPVVSAIHC</sequence>
<organism evidence="2 3">
    <name type="scientific">Clavelina lepadiformis</name>
    <name type="common">Light-bulb sea squirt</name>
    <name type="synonym">Ascidia lepadiformis</name>
    <dbReference type="NCBI Taxonomy" id="159417"/>
    <lineage>
        <taxon>Eukaryota</taxon>
        <taxon>Metazoa</taxon>
        <taxon>Chordata</taxon>
        <taxon>Tunicata</taxon>
        <taxon>Ascidiacea</taxon>
        <taxon>Aplousobranchia</taxon>
        <taxon>Clavelinidae</taxon>
        <taxon>Clavelina</taxon>
    </lineage>
</organism>
<evidence type="ECO:0000256" key="1">
    <source>
        <dbReference type="SAM" id="SignalP"/>
    </source>
</evidence>
<feature type="signal peptide" evidence="1">
    <location>
        <begin position="1"/>
        <end position="17"/>
    </location>
</feature>